<sequence length="44" mass="5201">MRLHLMCSILIDFIFEFVHMAVALEITRNIHIHDLKIFGLFSTN</sequence>
<protein>
    <submittedName>
        <fullName evidence="1">Uncharacterized protein</fullName>
    </submittedName>
</protein>
<evidence type="ECO:0000313" key="1">
    <source>
        <dbReference type="EMBL" id="MBX71429.1"/>
    </source>
</evidence>
<dbReference type="AlphaFoldDB" id="A0A2P2QWP8"/>
<accession>A0A2P2QWP8</accession>
<dbReference type="EMBL" id="GGEC01090945">
    <property type="protein sequence ID" value="MBX71429.1"/>
    <property type="molecule type" value="Transcribed_RNA"/>
</dbReference>
<proteinExistence type="predicted"/>
<reference evidence="1" key="1">
    <citation type="submission" date="2018-02" db="EMBL/GenBank/DDBJ databases">
        <title>Rhizophora mucronata_Transcriptome.</title>
        <authorList>
            <person name="Meera S.P."/>
            <person name="Sreeshan A."/>
            <person name="Augustine A."/>
        </authorList>
    </citation>
    <scope>NUCLEOTIDE SEQUENCE</scope>
    <source>
        <tissue evidence="1">Leaf</tissue>
    </source>
</reference>
<name>A0A2P2QWP8_RHIMU</name>
<organism evidence="1">
    <name type="scientific">Rhizophora mucronata</name>
    <name type="common">Asiatic mangrove</name>
    <dbReference type="NCBI Taxonomy" id="61149"/>
    <lineage>
        <taxon>Eukaryota</taxon>
        <taxon>Viridiplantae</taxon>
        <taxon>Streptophyta</taxon>
        <taxon>Embryophyta</taxon>
        <taxon>Tracheophyta</taxon>
        <taxon>Spermatophyta</taxon>
        <taxon>Magnoliopsida</taxon>
        <taxon>eudicotyledons</taxon>
        <taxon>Gunneridae</taxon>
        <taxon>Pentapetalae</taxon>
        <taxon>rosids</taxon>
        <taxon>fabids</taxon>
        <taxon>Malpighiales</taxon>
        <taxon>Rhizophoraceae</taxon>
        <taxon>Rhizophora</taxon>
    </lineage>
</organism>